<accession>A0A814FNN6</accession>
<evidence type="ECO:0000256" key="1">
    <source>
        <dbReference type="SAM" id="MobiDB-lite"/>
    </source>
</evidence>
<sequence length="323" mass="37350">MNYNYSNERNNWNRSGRPPQQFKGQVNQVQQQQNQQNSQTTLATTRVHQQLLENQRVNLNSNTNSSSPPIQLQPQLICTPTTHKRGLDESTSGVRQKYKKNTQHNQDINNNMNTSVINVTTTLPQALREQQITQSQHVQSISFQQLKRAVSSNLPCFLIEFDPSVDRKEIPFDITAANLLEQYFSFMNYNITFSLVGHTGNKLKVGVNNKENYAHLMSANIWPDKVENVGITVIKPSYILDTVGIVVRFLDQQYDDEFVKSEIERNFQSTENIRNINYAFQRRNNDYRFNVKVLREYNSALQRGRISIGNNLCSITPFKVEIE</sequence>
<dbReference type="EMBL" id="CAJNOK010027088">
    <property type="protein sequence ID" value="CAF1413992.1"/>
    <property type="molecule type" value="Genomic_DNA"/>
</dbReference>
<evidence type="ECO:0000313" key="4">
    <source>
        <dbReference type="EMBL" id="CAF3758357.1"/>
    </source>
</evidence>
<dbReference type="AlphaFoldDB" id="A0A814FNN6"/>
<dbReference type="Proteomes" id="UP000681722">
    <property type="component" value="Unassembled WGS sequence"/>
</dbReference>
<protein>
    <submittedName>
        <fullName evidence="2">Uncharacterized protein</fullName>
    </submittedName>
</protein>
<evidence type="ECO:0000313" key="3">
    <source>
        <dbReference type="EMBL" id="CAF1413992.1"/>
    </source>
</evidence>
<dbReference type="EMBL" id="CAJNOQ010002921">
    <property type="protein sequence ID" value="CAF0986087.1"/>
    <property type="molecule type" value="Genomic_DNA"/>
</dbReference>
<reference evidence="2" key="1">
    <citation type="submission" date="2021-02" db="EMBL/GenBank/DDBJ databases">
        <authorList>
            <person name="Nowell W R."/>
        </authorList>
    </citation>
    <scope>NUCLEOTIDE SEQUENCE</scope>
</reference>
<dbReference type="EMBL" id="CAJOBC010002921">
    <property type="protein sequence ID" value="CAF3758357.1"/>
    <property type="molecule type" value="Genomic_DNA"/>
</dbReference>
<dbReference type="Proteomes" id="UP000677228">
    <property type="component" value="Unassembled WGS sequence"/>
</dbReference>
<dbReference type="Proteomes" id="UP000682733">
    <property type="component" value="Unassembled WGS sequence"/>
</dbReference>
<organism evidence="2 6">
    <name type="scientific">Didymodactylos carnosus</name>
    <dbReference type="NCBI Taxonomy" id="1234261"/>
    <lineage>
        <taxon>Eukaryota</taxon>
        <taxon>Metazoa</taxon>
        <taxon>Spiralia</taxon>
        <taxon>Gnathifera</taxon>
        <taxon>Rotifera</taxon>
        <taxon>Eurotatoria</taxon>
        <taxon>Bdelloidea</taxon>
        <taxon>Philodinida</taxon>
        <taxon>Philodinidae</taxon>
        <taxon>Didymodactylos</taxon>
    </lineage>
</organism>
<keyword evidence="6" id="KW-1185">Reference proteome</keyword>
<gene>
    <name evidence="2" type="ORF">GPM918_LOCUS13009</name>
    <name evidence="3" type="ORF">OVA965_LOCUS33465</name>
    <name evidence="4" type="ORF">SRO942_LOCUS13009</name>
    <name evidence="5" type="ORF">TMI583_LOCUS34355</name>
</gene>
<feature type="region of interest" description="Disordered" evidence="1">
    <location>
        <begin position="1"/>
        <end position="21"/>
    </location>
</feature>
<feature type="region of interest" description="Disordered" evidence="1">
    <location>
        <begin position="82"/>
        <end position="110"/>
    </location>
</feature>
<evidence type="ECO:0000313" key="5">
    <source>
        <dbReference type="EMBL" id="CAF4216996.1"/>
    </source>
</evidence>
<comment type="caution">
    <text evidence="2">The sequence shown here is derived from an EMBL/GenBank/DDBJ whole genome shotgun (WGS) entry which is preliminary data.</text>
</comment>
<evidence type="ECO:0000313" key="2">
    <source>
        <dbReference type="EMBL" id="CAF0986087.1"/>
    </source>
</evidence>
<evidence type="ECO:0000313" key="6">
    <source>
        <dbReference type="Proteomes" id="UP000663829"/>
    </source>
</evidence>
<dbReference type="Proteomes" id="UP000663829">
    <property type="component" value="Unassembled WGS sequence"/>
</dbReference>
<proteinExistence type="predicted"/>
<name>A0A814FNN6_9BILA</name>
<dbReference type="EMBL" id="CAJOBA010048834">
    <property type="protein sequence ID" value="CAF4216996.1"/>
    <property type="molecule type" value="Genomic_DNA"/>
</dbReference>